<evidence type="ECO:0000313" key="1">
    <source>
        <dbReference type="EMBL" id="WMV49859.1"/>
    </source>
</evidence>
<dbReference type="EMBL" id="CP133621">
    <property type="protein sequence ID" value="WMV49859.1"/>
    <property type="molecule type" value="Genomic_DNA"/>
</dbReference>
<dbReference type="Proteomes" id="UP001234989">
    <property type="component" value="Chromosome 10"/>
</dbReference>
<reference evidence="1" key="1">
    <citation type="submission" date="2023-08" db="EMBL/GenBank/DDBJ databases">
        <title>A de novo genome assembly of Solanum verrucosum Schlechtendal, a Mexican diploid species geographically isolated from the other diploid A-genome species in potato relatives.</title>
        <authorList>
            <person name="Hosaka K."/>
        </authorList>
    </citation>
    <scope>NUCLEOTIDE SEQUENCE</scope>
    <source>
        <tissue evidence="1">Young leaves</tissue>
    </source>
</reference>
<proteinExistence type="predicted"/>
<feature type="non-terminal residue" evidence="1">
    <location>
        <position position="1"/>
    </location>
</feature>
<protein>
    <submittedName>
        <fullName evidence="1">Uncharacterized protein</fullName>
    </submittedName>
</protein>
<sequence length="109" mass="11678">ICAAADHSASLVEIADLLGDSPFGVVHHHLAPSFTIVVLWVIGRHGTASWNFSAMRQLLPFSVDLIFSFKSQHTGTKGEVIPFSDSPSGLGSSGPNFFILFSLSFLFAT</sequence>
<evidence type="ECO:0000313" key="2">
    <source>
        <dbReference type="Proteomes" id="UP001234989"/>
    </source>
</evidence>
<gene>
    <name evidence="1" type="ORF">MTR67_043244</name>
</gene>
<keyword evidence="2" id="KW-1185">Reference proteome</keyword>
<organism evidence="1 2">
    <name type="scientific">Solanum verrucosum</name>
    <dbReference type="NCBI Taxonomy" id="315347"/>
    <lineage>
        <taxon>Eukaryota</taxon>
        <taxon>Viridiplantae</taxon>
        <taxon>Streptophyta</taxon>
        <taxon>Embryophyta</taxon>
        <taxon>Tracheophyta</taxon>
        <taxon>Spermatophyta</taxon>
        <taxon>Magnoliopsida</taxon>
        <taxon>eudicotyledons</taxon>
        <taxon>Gunneridae</taxon>
        <taxon>Pentapetalae</taxon>
        <taxon>asterids</taxon>
        <taxon>lamiids</taxon>
        <taxon>Solanales</taxon>
        <taxon>Solanaceae</taxon>
        <taxon>Solanoideae</taxon>
        <taxon>Solaneae</taxon>
        <taxon>Solanum</taxon>
    </lineage>
</organism>
<dbReference type="AlphaFoldDB" id="A0AAF0URD7"/>
<name>A0AAF0URD7_SOLVR</name>
<accession>A0AAF0URD7</accession>